<dbReference type="InterPro" id="IPR037143">
    <property type="entry name" value="4-PPantetheinyl_Trfase_dom_sf"/>
</dbReference>
<evidence type="ECO:0000313" key="6">
    <source>
        <dbReference type="EMBL" id="KAJ6253165.1"/>
    </source>
</evidence>
<dbReference type="Gene3D" id="3.90.470.20">
    <property type="entry name" value="4'-phosphopantetheinyl transferase domain"/>
    <property type="match status" value="2"/>
</dbReference>
<sequence>MLKLFSDARELKISEEQFEEQLFDGTISEIESIRIKKFVKFIDRKRSYIGRLLLRHSCVSLLGLRNDQINFKRTKNDKPILLGSSLGCNISHDGNLIALFARKCENISVGVDLACVKLPHFSNSVDEFIEEMSTAFSNKEKEQIRSAKNESKRLDRFYRVWSLKESYLKAIGTGLQDSLHKISFEINWISLESNSLKEQRNSIKMYHRNKLNHVWCFESQRIENNYIVSVCYQKEFINPKVDKSSFQKISIDSLINSLNN</sequence>
<dbReference type="SUPFAM" id="SSF56214">
    <property type="entry name" value="4'-phosphopantetheinyl transferase"/>
    <property type="match status" value="2"/>
</dbReference>
<dbReference type="GO" id="GO:0019878">
    <property type="term" value="P:lysine biosynthetic process via aminoadipic acid"/>
    <property type="evidence" value="ECO:0007669"/>
    <property type="project" value="TreeGrafter"/>
</dbReference>
<reference evidence="5" key="2">
    <citation type="submission" date="2022-08" db="EMBL/GenBank/DDBJ databases">
        <title>Novel sulphate-reducing endosymbionts in the free-living metamonad Anaeramoeba.</title>
        <authorList>
            <person name="Jerlstrom-Hultqvist J."/>
            <person name="Cepicka I."/>
            <person name="Gallot-Lavallee L."/>
            <person name="Salas-Leiva D."/>
            <person name="Curtis B.A."/>
            <person name="Zahonova K."/>
            <person name="Pipaliya S."/>
            <person name="Dacks J."/>
            <person name="Roger A.J."/>
        </authorList>
    </citation>
    <scope>NUCLEOTIDE SEQUENCE</scope>
    <source>
        <strain evidence="5">Busselton2</strain>
    </source>
</reference>
<dbReference type="Pfam" id="PF22624">
    <property type="entry name" value="AASDHPPT_N"/>
    <property type="match status" value="1"/>
</dbReference>
<gene>
    <name evidence="5" type="ORF">M0812_25799</name>
    <name evidence="6" type="ORF">M0813_13444</name>
</gene>
<dbReference type="AlphaFoldDB" id="A0AAV7YHT1"/>
<dbReference type="PANTHER" id="PTHR12215:SF10">
    <property type="entry name" value="L-AMINOADIPATE-SEMIALDEHYDE DEHYDROGENASE-PHOSPHOPANTETHEINYL TRANSFERASE"/>
    <property type="match status" value="1"/>
</dbReference>
<dbReference type="GO" id="GO:0008897">
    <property type="term" value="F:holo-[acyl-carrier-protein] synthase activity"/>
    <property type="evidence" value="ECO:0007669"/>
    <property type="project" value="UniProtKB-EC"/>
</dbReference>
<dbReference type="GO" id="GO:0005829">
    <property type="term" value="C:cytosol"/>
    <property type="evidence" value="ECO:0007669"/>
    <property type="project" value="TreeGrafter"/>
</dbReference>
<accession>A0AAV7YHT1</accession>
<feature type="domain" description="4'-phosphopantetheinyl transferase" evidence="3">
    <location>
        <begin position="108"/>
        <end position="231"/>
    </location>
</feature>
<dbReference type="FunFam" id="3.90.470.20:FF:000003">
    <property type="entry name" value="L-aminoadipate-semialdehyde dehydrogenase-phosphopantetheinyl transferase"/>
    <property type="match status" value="1"/>
</dbReference>
<dbReference type="Proteomes" id="UP001150062">
    <property type="component" value="Unassembled WGS sequence"/>
</dbReference>
<dbReference type="EMBL" id="JANTQA010000060">
    <property type="protein sequence ID" value="KAJ3428167.1"/>
    <property type="molecule type" value="Genomic_DNA"/>
</dbReference>
<evidence type="ECO:0000259" key="4">
    <source>
        <dbReference type="Pfam" id="PF22624"/>
    </source>
</evidence>
<evidence type="ECO:0000313" key="5">
    <source>
        <dbReference type="EMBL" id="KAJ3428167.1"/>
    </source>
</evidence>
<name>A0AAV7YHT1_9EUKA</name>
<evidence type="ECO:0000256" key="2">
    <source>
        <dbReference type="ARBA" id="ARBA00022679"/>
    </source>
</evidence>
<feature type="domain" description="4'-phosphopantetheinyl transferase N-terminal" evidence="4">
    <location>
        <begin position="26"/>
        <end position="102"/>
    </location>
</feature>
<evidence type="ECO:0000256" key="1">
    <source>
        <dbReference type="ARBA" id="ARBA00013172"/>
    </source>
</evidence>
<evidence type="ECO:0000313" key="8">
    <source>
        <dbReference type="Proteomes" id="UP001150062"/>
    </source>
</evidence>
<keyword evidence="8" id="KW-1185">Reference proteome</keyword>
<proteinExistence type="predicted"/>
<dbReference type="EMBL" id="JAOAOG010000033">
    <property type="protein sequence ID" value="KAJ6253165.1"/>
    <property type="molecule type" value="Genomic_DNA"/>
</dbReference>
<organism evidence="5 7">
    <name type="scientific">Anaeramoeba flamelloides</name>
    <dbReference type="NCBI Taxonomy" id="1746091"/>
    <lineage>
        <taxon>Eukaryota</taxon>
        <taxon>Metamonada</taxon>
        <taxon>Anaeramoebidae</taxon>
        <taxon>Anaeramoeba</taxon>
    </lineage>
</organism>
<reference evidence="6" key="1">
    <citation type="submission" date="2022-08" db="EMBL/GenBank/DDBJ databases">
        <title>Novel sulfate-reducing endosymbionts in the free-living metamonad Anaeramoeba.</title>
        <authorList>
            <person name="Jerlstrom-Hultqvist J."/>
            <person name="Cepicka I."/>
            <person name="Gallot-Lavallee L."/>
            <person name="Salas-Leiva D."/>
            <person name="Curtis B.A."/>
            <person name="Zahonova K."/>
            <person name="Pipaliya S."/>
            <person name="Dacks J."/>
            <person name="Roger A.J."/>
        </authorList>
    </citation>
    <scope>NUCLEOTIDE SEQUENCE</scope>
    <source>
        <strain evidence="6">Schooner1</strain>
    </source>
</reference>
<dbReference type="InterPro" id="IPR008278">
    <property type="entry name" value="4-PPantetheinyl_Trfase_dom"/>
</dbReference>
<evidence type="ECO:0000259" key="3">
    <source>
        <dbReference type="Pfam" id="PF01648"/>
    </source>
</evidence>
<dbReference type="Proteomes" id="UP001146793">
    <property type="component" value="Unassembled WGS sequence"/>
</dbReference>
<comment type="caution">
    <text evidence="5">The sequence shown here is derived from an EMBL/GenBank/DDBJ whole genome shotgun (WGS) entry which is preliminary data.</text>
</comment>
<dbReference type="EC" id="2.7.8.7" evidence="1"/>
<protein>
    <recommendedName>
        <fullName evidence="1">holo-[acyl-carrier-protein] synthase</fullName>
        <ecNumber evidence="1">2.7.8.7</ecNumber>
    </recommendedName>
</protein>
<dbReference type="InterPro" id="IPR055066">
    <property type="entry name" value="AASDHPPT_N"/>
</dbReference>
<keyword evidence="2 5" id="KW-0808">Transferase</keyword>
<dbReference type="GO" id="GO:0000287">
    <property type="term" value="F:magnesium ion binding"/>
    <property type="evidence" value="ECO:0007669"/>
    <property type="project" value="InterPro"/>
</dbReference>
<dbReference type="Pfam" id="PF01648">
    <property type="entry name" value="ACPS"/>
    <property type="match status" value="1"/>
</dbReference>
<dbReference type="InterPro" id="IPR050559">
    <property type="entry name" value="P-Pant_transferase_sf"/>
</dbReference>
<evidence type="ECO:0000313" key="7">
    <source>
        <dbReference type="Proteomes" id="UP001146793"/>
    </source>
</evidence>
<dbReference type="PANTHER" id="PTHR12215">
    <property type="entry name" value="PHOSPHOPANTETHEINE TRANSFERASE"/>
    <property type="match status" value="1"/>
</dbReference>